<organism evidence="1 2">
    <name type="scientific">Ancylobacter polymorphus</name>
    <dbReference type="NCBI Taxonomy" id="223390"/>
    <lineage>
        <taxon>Bacteria</taxon>
        <taxon>Pseudomonadati</taxon>
        <taxon>Pseudomonadota</taxon>
        <taxon>Alphaproteobacteria</taxon>
        <taxon>Hyphomicrobiales</taxon>
        <taxon>Xanthobacteraceae</taxon>
        <taxon>Ancylobacter</taxon>
    </lineage>
</organism>
<accession>A0ABU0BHG8</accession>
<protein>
    <submittedName>
        <fullName evidence="1">Uncharacterized protein</fullName>
    </submittedName>
</protein>
<dbReference type="EMBL" id="JAUSUI010000013">
    <property type="protein sequence ID" value="MDQ0305285.1"/>
    <property type="molecule type" value="Genomic_DNA"/>
</dbReference>
<sequence>MTAPHRVPIIRNAHGRATFARGAVRVDRSTRWASPFWIDQPAIINQMTKRLVSDTRANRMKLVTELHFAWLMGLAQVHPAFWCLSPSTVDQLPDPPSLMEVERELRGKVLADWGEIGRPCIGDVLLAIANRTADGKLFPTASDNFKPEVAIRDPRRAHQGGAQLGYAAWGR</sequence>
<keyword evidence="2" id="KW-1185">Reference proteome</keyword>
<dbReference type="RefSeq" id="WP_307023196.1">
    <property type="nucleotide sequence ID" value="NZ_JAUSUI010000013.1"/>
</dbReference>
<name>A0ABU0BHG8_9HYPH</name>
<comment type="caution">
    <text evidence="1">The sequence shown here is derived from an EMBL/GenBank/DDBJ whole genome shotgun (WGS) entry which is preliminary data.</text>
</comment>
<reference evidence="1 2" key="1">
    <citation type="submission" date="2023-07" db="EMBL/GenBank/DDBJ databases">
        <title>Genomic Encyclopedia of Type Strains, Phase IV (KMG-IV): sequencing the most valuable type-strain genomes for metagenomic binning, comparative biology and taxonomic classification.</title>
        <authorList>
            <person name="Goeker M."/>
        </authorList>
    </citation>
    <scope>NUCLEOTIDE SEQUENCE [LARGE SCALE GENOMIC DNA]</scope>
    <source>
        <strain evidence="1 2">DSM 2457</strain>
    </source>
</reference>
<dbReference type="Proteomes" id="UP001224682">
    <property type="component" value="Unassembled WGS sequence"/>
</dbReference>
<proteinExistence type="predicted"/>
<gene>
    <name evidence="1" type="ORF">J2S75_004337</name>
</gene>
<evidence type="ECO:0000313" key="2">
    <source>
        <dbReference type="Proteomes" id="UP001224682"/>
    </source>
</evidence>
<evidence type="ECO:0000313" key="1">
    <source>
        <dbReference type="EMBL" id="MDQ0305285.1"/>
    </source>
</evidence>